<feature type="active site" evidence="19">
    <location>
        <position position="277"/>
    </location>
</feature>
<evidence type="ECO:0000256" key="5">
    <source>
        <dbReference type="ARBA" id="ARBA00010871"/>
    </source>
</evidence>
<feature type="domain" description="ATP-grasp" evidence="22">
    <location>
        <begin position="104"/>
        <end position="299"/>
    </location>
</feature>
<evidence type="ECO:0000256" key="21">
    <source>
        <dbReference type="PROSITE-ProRule" id="PRU00409"/>
    </source>
</evidence>
<evidence type="ECO:0000256" key="20">
    <source>
        <dbReference type="PIRSR" id="PIRSR039102-3"/>
    </source>
</evidence>
<dbReference type="Gene3D" id="3.30.1490.20">
    <property type="entry name" value="ATP-grasp fold, A domain"/>
    <property type="match status" value="1"/>
</dbReference>
<dbReference type="Gene3D" id="3.30.470.20">
    <property type="entry name" value="ATP-grasp fold, B domain"/>
    <property type="match status" value="1"/>
</dbReference>
<evidence type="ECO:0000256" key="17">
    <source>
        <dbReference type="ARBA" id="ARBA00047614"/>
    </source>
</evidence>
<keyword evidence="8 18" id="KW-0436">Ligase</keyword>
<dbReference type="PROSITE" id="PS00844">
    <property type="entry name" value="DALA_DALA_LIGASE_2"/>
    <property type="match status" value="1"/>
</dbReference>
<feature type="binding site" evidence="20">
    <location>
        <position position="268"/>
    </location>
    <ligand>
        <name>Mg(2+)</name>
        <dbReference type="ChEBI" id="CHEBI:18420"/>
        <label>2</label>
    </ligand>
</feature>
<evidence type="ECO:0000256" key="12">
    <source>
        <dbReference type="ARBA" id="ARBA00022842"/>
    </source>
</evidence>
<dbReference type="GO" id="GO:0071555">
    <property type="term" value="P:cell wall organization"/>
    <property type="evidence" value="ECO:0007669"/>
    <property type="project" value="UniProtKB-KW"/>
</dbReference>
<accession>A0A8J6TXM9</accession>
<dbReference type="InterPro" id="IPR011127">
    <property type="entry name" value="Dala_Dala_lig_N"/>
</dbReference>
<evidence type="ECO:0000256" key="4">
    <source>
        <dbReference type="ARBA" id="ARBA00004752"/>
    </source>
</evidence>
<dbReference type="NCBIfam" id="TIGR01205">
    <property type="entry name" value="D_ala_D_alaTIGR"/>
    <property type="match status" value="1"/>
</dbReference>
<evidence type="ECO:0000313" key="23">
    <source>
        <dbReference type="EMBL" id="MBC8519902.1"/>
    </source>
</evidence>
<keyword evidence="13 18" id="KW-0133">Cell shape</keyword>
<evidence type="ECO:0000256" key="8">
    <source>
        <dbReference type="ARBA" id="ARBA00022598"/>
    </source>
</evidence>
<comment type="caution">
    <text evidence="23">The sequence shown here is derived from an EMBL/GenBank/DDBJ whole genome shotgun (WGS) entry which is preliminary data.</text>
</comment>
<feature type="binding site" evidence="20">
    <location>
        <position position="266"/>
    </location>
    <ligand>
        <name>Mg(2+)</name>
        <dbReference type="ChEBI" id="CHEBI:18420"/>
        <label>2</label>
    </ligand>
</feature>
<evidence type="ECO:0000313" key="24">
    <source>
        <dbReference type="Proteomes" id="UP000654401"/>
    </source>
</evidence>
<organism evidence="23 24">
    <name type="scientific">Candidatus Thiopontia autotrophica</name>
    <dbReference type="NCBI Taxonomy" id="2841688"/>
    <lineage>
        <taxon>Bacteria</taxon>
        <taxon>Pseudomonadati</taxon>
        <taxon>Pseudomonadota</taxon>
        <taxon>Gammaproteobacteria</taxon>
        <taxon>Candidatus Thiopontia</taxon>
    </lineage>
</organism>
<keyword evidence="16 18" id="KW-0961">Cell wall biogenesis/degradation</keyword>
<comment type="catalytic activity">
    <reaction evidence="17 18">
        <text>2 D-alanine + ATP = D-alanyl-D-alanine + ADP + phosphate + H(+)</text>
        <dbReference type="Rhea" id="RHEA:11224"/>
        <dbReference type="ChEBI" id="CHEBI:15378"/>
        <dbReference type="ChEBI" id="CHEBI:30616"/>
        <dbReference type="ChEBI" id="CHEBI:43474"/>
        <dbReference type="ChEBI" id="CHEBI:57416"/>
        <dbReference type="ChEBI" id="CHEBI:57822"/>
        <dbReference type="ChEBI" id="CHEBI:456216"/>
        <dbReference type="EC" id="6.3.2.4"/>
    </reaction>
</comment>
<gene>
    <name evidence="18" type="primary">ddl</name>
    <name evidence="23" type="ORF">H8D24_05805</name>
</gene>
<dbReference type="PROSITE" id="PS50975">
    <property type="entry name" value="ATP_GRASP"/>
    <property type="match status" value="1"/>
</dbReference>
<dbReference type="InterPro" id="IPR005905">
    <property type="entry name" value="D_ala_D_ala"/>
</dbReference>
<keyword evidence="7 18" id="KW-0963">Cytoplasm</keyword>
<dbReference type="Pfam" id="PF01820">
    <property type="entry name" value="Dala_Dala_lig_N"/>
    <property type="match status" value="1"/>
</dbReference>
<dbReference type="UniPathway" id="UPA00219"/>
<keyword evidence="9 20" id="KW-0479">Metal-binding</keyword>
<keyword evidence="11 21" id="KW-0067">ATP-binding</keyword>
<comment type="pathway">
    <text evidence="4 18">Cell wall biogenesis; peptidoglycan biosynthesis.</text>
</comment>
<proteinExistence type="inferred from homology"/>
<dbReference type="PIRSF" id="PIRSF039102">
    <property type="entry name" value="Ddl/VanB"/>
    <property type="match status" value="1"/>
</dbReference>
<dbReference type="Pfam" id="PF07478">
    <property type="entry name" value="Dala_Dala_lig_C"/>
    <property type="match status" value="1"/>
</dbReference>
<dbReference type="InterPro" id="IPR013815">
    <property type="entry name" value="ATP_grasp_subdomain_1"/>
</dbReference>
<dbReference type="FunFam" id="3.30.470.20:FF:000008">
    <property type="entry name" value="D-alanine--D-alanine ligase"/>
    <property type="match status" value="1"/>
</dbReference>
<dbReference type="GO" id="GO:0008360">
    <property type="term" value="P:regulation of cell shape"/>
    <property type="evidence" value="ECO:0007669"/>
    <property type="project" value="UniProtKB-KW"/>
</dbReference>
<dbReference type="Gene3D" id="3.40.50.20">
    <property type="match status" value="1"/>
</dbReference>
<evidence type="ECO:0000256" key="13">
    <source>
        <dbReference type="ARBA" id="ARBA00022960"/>
    </source>
</evidence>
<evidence type="ECO:0000256" key="3">
    <source>
        <dbReference type="ARBA" id="ARBA00004496"/>
    </source>
</evidence>
<evidence type="ECO:0000256" key="15">
    <source>
        <dbReference type="ARBA" id="ARBA00023211"/>
    </source>
</evidence>
<dbReference type="InterPro" id="IPR011761">
    <property type="entry name" value="ATP-grasp"/>
</dbReference>
<evidence type="ECO:0000256" key="11">
    <source>
        <dbReference type="ARBA" id="ARBA00022840"/>
    </source>
</evidence>
<evidence type="ECO:0000256" key="6">
    <source>
        <dbReference type="ARBA" id="ARBA00012216"/>
    </source>
</evidence>
<comment type="cofactor">
    <cofactor evidence="1">
        <name>Mn(2+)</name>
        <dbReference type="ChEBI" id="CHEBI:29035"/>
    </cofactor>
</comment>
<comment type="function">
    <text evidence="2 18">Cell wall formation.</text>
</comment>
<dbReference type="SUPFAM" id="SSF52440">
    <property type="entry name" value="PreATP-grasp domain"/>
    <property type="match status" value="1"/>
</dbReference>
<feature type="binding site" evidence="20">
    <location>
        <position position="266"/>
    </location>
    <ligand>
        <name>Mg(2+)</name>
        <dbReference type="ChEBI" id="CHEBI:18420"/>
        <label>1</label>
    </ligand>
</feature>
<evidence type="ECO:0000256" key="18">
    <source>
        <dbReference type="HAMAP-Rule" id="MF_00047"/>
    </source>
</evidence>
<dbReference type="GO" id="GO:0005829">
    <property type="term" value="C:cytosol"/>
    <property type="evidence" value="ECO:0007669"/>
    <property type="project" value="TreeGrafter"/>
</dbReference>
<evidence type="ECO:0000256" key="2">
    <source>
        <dbReference type="ARBA" id="ARBA00003921"/>
    </source>
</evidence>
<dbReference type="InterPro" id="IPR016185">
    <property type="entry name" value="PreATP-grasp_dom_sf"/>
</dbReference>
<dbReference type="GO" id="GO:0005524">
    <property type="term" value="F:ATP binding"/>
    <property type="evidence" value="ECO:0007669"/>
    <property type="project" value="UniProtKB-UniRule"/>
</dbReference>
<comment type="subcellular location">
    <subcellularLocation>
        <location evidence="3 18">Cytoplasm</location>
    </subcellularLocation>
</comment>
<dbReference type="EMBL" id="JACNFK010000029">
    <property type="protein sequence ID" value="MBC8519902.1"/>
    <property type="molecule type" value="Genomic_DNA"/>
</dbReference>
<dbReference type="EC" id="6.3.2.4" evidence="6 18"/>
<dbReference type="GO" id="GO:0009252">
    <property type="term" value="P:peptidoglycan biosynthetic process"/>
    <property type="evidence" value="ECO:0007669"/>
    <property type="project" value="UniProtKB-UniRule"/>
</dbReference>
<evidence type="ECO:0000256" key="1">
    <source>
        <dbReference type="ARBA" id="ARBA00001936"/>
    </source>
</evidence>
<evidence type="ECO:0000256" key="7">
    <source>
        <dbReference type="ARBA" id="ARBA00022490"/>
    </source>
</evidence>
<keyword evidence="15 20" id="KW-0464">Manganese</keyword>
<evidence type="ECO:0000256" key="10">
    <source>
        <dbReference type="ARBA" id="ARBA00022741"/>
    </source>
</evidence>
<dbReference type="AlphaFoldDB" id="A0A8J6TXM9"/>
<dbReference type="GO" id="GO:0046872">
    <property type="term" value="F:metal ion binding"/>
    <property type="evidence" value="ECO:0007669"/>
    <property type="project" value="UniProtKB-KW"/>
</dbReference>
<name>A0A8J6TXM9_9GAMM</name>
<comment type="similarity">
    <text evidence="5 18">Belongs to the D-alanine--D-alanine ligase family.</text>
</comment>
<dbReference type="GO" id="GO:0008716">
    <property type="term" value="F:D-alanine-D-alanine ligase activity"/>
    <property type="evidence" value="ECO:0007669"/>
    <property type="project" value="UniProtKB-UniRule"/>
</dbReference>
<protein>
    <recommendedName>
        <fullName evidence="6 18">D-alanine--D-alanine ligase</fullName>
        <ecNumber evidence="6 18">6.3.2.4</ecNumber>
    </recommendedName>
    <alternativeName>
        <fullName evidence="18">D-Ala-D-Ala ligase</fullName>
    </alternativeName>
    <alternativeName>
        <fullName evidence="18">D-alanylalanine synthetase</fullName>
    </alternativeName>
</protein>
<feature type="active site" evidence="19">
    <location>
        <position position="20"/>
    </location>
</feature>
<dbReference type="InterPro" id="IPR011095">
    <property type="entry name" value="Dala_Dala_lig_C"/>
</dbReference>
<dbReference type="Proteomes" id="UP000654401">
    <property type="component" value="Unassembled WGS sequence"/>
</dbReference>
<keyword evidence="12 20" id="KW-0460">Magnesium</keyword>
<keyword evidence="10 21" id="KW-0547">Nucleotide-binding</keyword>
<dbReference type="SUPFAM" id="SSF56059">
    <property type="entry name" value="Glutathione synthetase ATP-binding domain-like"/>
    <property type="match status" value="1"/>
</dbReference>
<feature type="active site" evidence="19">
    <location>
        <position position="146"/>
    </location>
</feature>
<dbReference type="NCBIfam" id="NF002378">
    <property type="entry name" value="PRK01372.1"/>
    <property type="match status" value="1"/>
</dbReference>
<dbReference type="PROSITE" id="PS00843">
    <property type="entry name" value="DALA_DALA_LIGASE_1"/>
    <property type="match status" value="1"/>
</dbReference>
<evidence type="ECO:0000256" key="16">
    <source>
        <dbReference type="ARBA" id="ARBA00023316"/>
    </source>
</evidence>
<dbReference type="PANTHER" id="PTHR23132:SF23">
    <property type="entry name" value="D-ALANINE--D-ALANINE LIGASE B"/>
    <property type="match status" value="1"/>
</dbReference>
<evidence type="ECO:0000256" key="9">
    <source>
        <dbReference type="ARBA" id="ARBA00022723"/>
    </source>
</evidence>
<dbReference type="FunFam" id="3.40.50.20:FF:000013">
    <property type="entry name" value="D-alanine--D-alanine ligase"/>
    <property type="match status" value="1"/>
</dbReference>
<sequence length="301" mass="32062">MGSGNGLGRVAVLMGGNSSEREVSLKSGAAVLDGLHKAGVDAVPFDPAEEEIGELQKFDRAFIVLHGKGGEDGVIQGVLESLHIPYTGSGVLASALAMDKLKTKQLWMGIGLPTPPFVVLHSVGDLSGVADKLGFPLMIKPVCEGSSIGMAKVNSADELQTAWAKAGDFSGDVIAEKWVEGEEYTVAILGNEPLPVIRLRTPHGFYDYDAKYSAEDTEYLSPCGLDESMEKSLQAVALKAFDSLGCEGWGRVDIMVDRHGEPWLLEVNTVPGMTDHSLVPMAAREAGMTFSRLVGRIVEMS</sequence>
<dbReference type="InterPro" id="IPR000291">
    <property type="entry name" value="D-Ala_lig_Van_CS"/>
</dbReference>
<evidence type="ECO:0000259" key="22">
    <source>
        <dbReference type="PROSITE" id="PS50975"/>
    </source>
</evidence>
<reference evidence="23 24" key="1">
    <citation type="submission" date="2020-08" db="EMBL/GenBank/DDBJ databases">
        <title>Bridging the membrane lipid divide: bacteria of the FCB group superphylum have the potential to synthesize archaeal ether lipids.</title>
        <authorList>
            <person name="Villanueva L."/>
            <person name="Von Meijenfeldt F.A.B."/>
            <person name="Westbye A.B."/>
            <person name="Yadav S."/>
            <person name="Hopmans E.C."/>
            <person name="Dutilh B.E."/>
            <person name="Sinninghe Damste J.S."/>
        </authorList>
    </citation>
    <scope>NUCLEOTIDE SEQUENCE [LARGE SCALE GENOMIC DNA]</scope>
    <source>
        <strain evidence="23">NIOZ-UU100</strain>
    </source>
</reference>
<feature type="binding site" evidence="20">
    <location>
        <position position="253"/>
    </location>
    <ligand>
        <name>Mg(2+)</name>
        <dbReference type="ChEBI" id="CHEBI:18420"/>
        <label>1</label>
    </ligand>
</feature>
<comment type="cofactor">
    <cofactor evidence="20">
        <name>Mg(2+)</name>
        <dbReference type="ChEBI" id="CHEBI:18420"/>
    </cofactor>
    <cofactor evidence="20">
        <name>Mn(2+)</name>
        <dbReference type="ChEBI" id="CHEBI:29035"/>
    </cofactor>
    <text evidence="20">Binds 2 magnesium or manganese ions per subunit.</text>
</comment>
<dbReference type="HAMAP" id="MF_00047">
    <property type="entry name" value="Dala_Dala_lig"/>
    <property type="match status" value="1"/>
</dbReference>
<keyword evidence="14 18" id="KW-0573">Peptidoglycan synthesis</keyword>
<evidence type="ECO:0000256" key="19">
    <source>
        <dbReference type="PIRSR" id="PIRSR039102-1"/>
    </source>
</evidence>
<dbReference type="PANTHER" id="PTHR23132">
    <property type="entry name" value="D-ALANINE--D-ALANINE LIGASE"/>
    <property type="match status" value="1"/>
</dbReference>
<evidence type="ECO:0000256" key="14">
    <source>
        <dbReference type="ARBA" id="ARBA00022984"/>
    </source>
</evidence>